<feature type="domain" description="VWFA" evidence="5">
    <location>
        <begin position="251"/>
        <end position="439"/>
    </location>
</feature>
<sequence length="622" mass="64681">MRTTLIKWTLPALIALTALACSDETKVTSCPDGQERNPVSGECRPGGEDSNDPDGGDPGDAGDGDTDGGGDLIDADHPHDGRDDLPPWDDESGDGVPNQYDNCPFAHNPDQADSDGDGIGDVCDNCPDTSNTDQAAFTTNPVDDRGIVMGNACAPGVEYVDTVTDDDGDGTPSTLDNCPDVANADQADSDGDSIGDACDNCPFAANVDQTASPGNPTGDNGLVVGDACAPEPGQIPICEEQTTEFERLNPNVYVVLDLSGSMDYGVGGPSDSSRPNRWERAVAGMNTVATELHDEIRFGVGTFTGNCNLSALTNRLSMGDHNAATIQNSYSGLNPNGGTPLDWALQNVINNDRVSDGNDPLDDQRVKSVLLITDGEPGCGEVEGARQKIVELRNRGVYTFVVGFAFDSPSLQTFATAGGTGSPYLASDATQLANAVRDISNILVSCSYNLDQTPPDPNQIWVSVNGTYLPQSDLSYNANDNVLTLSESACSQVRAIDAEALDLQIKMGCANACVPEQPTGLCDLYYQTCGEPLECESCSAETCDGVDNNCDGRVDEGCPECSINGSSCESDADCCGNLVCGSEGTCGFGCFPANVACTSNADCCSGQCAPVSGSEFGTCIIG</sequence>
<dbReference type="SUPFAM" id="SSF53300">
    <property type="entry name" value="vWA-like"/>
    <property type="match status" value="1"/>
</dbReference>
<dbReference type="OrthoDB" id="5476112at2"/>
<dbReference type="PANTHER" id="PTHR10199:SF100">
    <property type="entry name" value="THROMBOSPONDIN, ISOFORM A"/>
    <property type="match status" value="1"/>
</dbReference>
<name>A0A5C6XHL1_9DELT</name>
<keyword evidence="7" id="KW-1185">Reference proteome</keyword>
<feature type="region of interest" description="Disordered" evidence="3">
    <location>
        <begin position="26"/>
        <end position="98"/>
    </location>
</feature>
<evidence type="ECO:0000256" key="3">
    <source>
        <dbReference type="SAM" id="MobiDB-lite"/>
    </source>
</evidence>
<dbReference type="InterPro" id="IPR036465">
    <property type="entry name" value="vWFA_dom_sf"/>
</dbReference>
<dbReference type="Gene3D" id="3.40.50.410">
    <property type="entry name" value="von Willebrand factor, type A domain"/>
    <property type="match status" value="1"/>
</dbReference>
<evidence type="ECO:0000256" key="4">
    <source>
        <dbReference type="SAM" id="SignalP"/>
    </source>
</evidence>
<dbReference type="SMART" id="SM00327">
    <property type="entry name" value="VWA"/>
    <property type="match status" value="1"/>
</dbReference>
<dbReference type="Proteomes" id="UP000321412">
    <property type="component" value="Unassembled WGS sequence"/>
</dbReference>
<dbReference type="PROSITE" id="PS51257">
    <property type="entry name" value="PROKAR_LIPOPROTEIN"/>
    <property type="match status" value="1"/>
</dbReference>
<evidence type="ECO:0000256" key="1">
    <source>
        <dbReference type="ARBA" id="ARBA00022729"/>
    </source>
</evidence>
<evidence type="ECO:0000313" key="6">
    <source>
        <dbReference type="EMBL" id="TXD36708.1"/>
    </source>
</evidence>
<proteinExistence type="predicted"/>
<feature type="compositionally biased region" description="Basic and acidic residues" evidence="3">
    <location>
        <begin position="74"/>
        <end position="85"/>
    </location>
</feature>
<dbReference type="InterPro" id="IPR003367">
    <property type="entry name" value="Thrombospondin_3-like_rpt"/>
</dbReference>
<dbReference type="Pfam" id="PF00092">
    <property type="entry name" value="VWA"/>
    <property type="match status" value="1"/>
</dbReference>
<feature type="chain" id="PRO_5023138582" evidence="4">
    <location>
        <begin position="21"/>
        <end position="622"/>
    </location>
</feature>
<feature type="compositionally biased region" description="Acidic residues" evidence="3">
    <location>
        <begin position="49"/>
        <end position="68"/>
    </location>
</feature>
<dbReference type="AlphaFoldDB" id="A0A5C6XHL1"/>
<accession>A0A5C6XHL1</accession>
<dbReference type="Gene3D" id="4.10.1080.10">
    <property type="entry name" value="TSP type-3 repeat"/>
    <property type="match status" value="1"/>
</dbReference>
<dbReference type="PROSITE" id="PS50234">
    <property type="entry name" value="VWFA"/>
    <property type="match status" value="1"/>
</dbReference>
<dbReference type="GO" id="GO:0005509">
    <property type="term" value="F:calcium ion binding"/>
    <property type="evidence" value="ECO:0007669"/>
    <property type="project" value="InterPro"/>
</dbReference>
<dbReference type="Pfam" id="PF02412">
    <property type="entry name" value="TSP_3"/>
    <property type="match status" value="2"/>
</dbReference>
<keyword evidence="2" id="KW-0106">Calcium</keyword>
<gene>
    <name evidence="6" type="ORF">FRC98_12835</name>
</gene>
<dbReference type="InterPro" id="IPR002035">
    <property type="entry name" value="VWF_A"/>
</dbReference>
<evidence type="ECO:0000256" key="2">
    <source>
        <dbReference type="ARBA" id="ARBA00022837"/>
    </source>
</evidence>
<keyword evidence="1 4" id="KW-0732">Signal</keyword>
<feature type="signal peptide" evidence="4">
    <location>
        <begin position="1"/>
        <end position="20"/>
    </location>
</feature>
<evidence type="ECO:0000259" key="5">
    <source>
        <dbReference type="PROSITE" id="PS50234"/>
    </source>
</evidence>
<reference evidence="6 7" key="1">
    <citation type="submission" date="2019-08" db="EMBL/GenBank/DDBJ databases">
        <title>Bradymonadales sp. TMQ4.</title>
        <authorList>
            <person name="Liang Q."/>
        </authorList>
    </citation>
    <scope>NUCLEOTIDE SEQUENCE [LARGE SCALE GENOMIC DNA]</scope>
    <source>
        <strain evidence="6 7">TMQ4</strain>
    </source>
</reference>
<dbReference type="PANTHER" id="PTHR10199">
    <property type="entry name" value="THROMBOSPONDIN"/>
    <property type="match status" value="1"/>
</dbReference>
<organism evidence="6 7">
    <name type="scientific">Lujinxingia vulgaris</name>
    <dbReference type="NCBI Taxonomy" id="2600176"/>
    <lineage>
        <taxon>Bacteria</taxon>
        <taxon>Deltaproteobacteria</taxon>
        <taxon>Bradymonadales</taxon>
        <taxon>Lujinxingiaceae</taxon>
        <taxon>Lujinxingia</taxon>
    </lineage>
</organism>
<comment type="caution">
    <text evidence="6">The sequence shown here is derived from an EMBL/GenBank/DDBJ whole genome shotgun (WGS) entry which is preliminary data.</text>
</comment>
<evidence type="ECO:0000313" key="7">
    <source>
        <dbReference type="Proteomes" id="UP000321412"/>
    </source>
</evidence>
<dbReference type="SUPFAM" id="SSF103647">
    <property type="entry name" value="TSP type-3 repeat"/>
    <property type="match status" value="2"/>
</dbReference>
<dbReference type="EMBL" id="VOSM01000005">
    <property type="protein sequence ID" value="TXD36708.1"/>
    <property type="molecule type" value="Genomic_DNA"/>
</dbReference>
<dbReference type="GO" id="GO:0007155">
    <property type="term" value="P:cell adhesion"/>
    <property type="evidence" value="ECO:0007669"/>
    <property type="project" value="InterPro"/>
</dbReference>
<protein>
    <submittedName>
        <fullName evidence="6">VWA domain-containing protein</fullName>
    </submittedName>
</protein>
<dbReference type="InterPro" id="IPR028974">
    <property type="entry name" value="TSP_type-3_rpt"/>
</dbReference>